<name>A0ABR2H2F7_9EUKA</name>
<reference evidence="1 2" key="1">
    <citation type="submission" date="2024-04" db="EMBL/GenBank/DDBJ databases">
        <title>Tritrichomonas musculus Genome.</title>
        <authorList>
            <person name="Alves-Ferreira E."/>
            <person name="Grigg M."/>
            <person name="Lorenzi H."/>
            <person name="Galac M."/>
        </authorList>
    </citation>
    <scope>NUCLEOTIDE SEQUENCE [LARGE SCALE GENOMIC DNA]</scope>
    <source>
        <strain evidence="1 2">EAF2021</strain>
    </source>
</reference>
<gene>
    <name evidence="1" type="ORF">M9Y10_031683</name>
</gene>
<sequence length="1104" mass="131388">MRGKTSNTVGYPTVLGLSTAERLANCKKHFYSSESSYLNALNYIMDYPSKPFDKICDFFMSHTNSLITFVSKVSNKNLEFINKSKDRIKDLLEFLSQDNKSFSSKNFNNFAEPEDCICFCKILFDIYYFSNENIKLMINQCNAIFEDYQLEIKDFDKFLENNGIYFLPLLQRLIYKQKNIINQKIYPPFEKFSIKRLHELFKSSNVDFILTDSSFSKYDKSIIALQTKIILDQFDKEYLNNLIQKNKSTKLTCNSPLLLSMNAIFSKFGLKFDSIEMISDVKLLQCFIEILLDNNLESIVPHSEIHSEEESNENFESIIDYLIQEKKIFKVLLFDFKDPEKKESSSILLLQSLFDHFFIRENKERLLKRCDDLIGFVTPIKTVNDFKEINTFVYLLDFLLDGKLHWLQKDKSKASYQDLIFKFKQAKVPLVINEDCIKEPEKNERYFYYQLQFYFDRLDYEIEMSRKWLFVVEKMYNSFTKITKLNKIDIKKITEKIKANQALSKYKLENSKNEKMKQDLIHSFLVSKKKGEHYLLNTSIIELKKFKIEKEFNIDNKEDYVKKNIDSIGFWNINHVFMTQYSFYNGLINVNFQKEIEIDLLYKIKNDLDSFKLKEALLYPPIQSTNQHKLYKIFYFDEKKYKWTFNHIAFNLFTKDFNLNSLNTYLVLFFNSFFDELIDFNMNFIDGIYPPEEDDQIYVYALFYKCFINSKDDAKPIFLVPHVPKHKKIPQIELIMMQIYVYLYSISTVQIILLSRMQNFYAQLNSAKFIYEISKGLNIRLNLDTKLLLIQKDDRFIQENEHLIIKGDFYNIMKNLLPTMSLFPLNFNSNSDRLRNCLNNLTKTSKFFTFYDLSLKIKQFNFYEISNAYIQFKMMEITNKITKNSGIDLDNLIQRIINERKNQLCHYQGDHNLTLFNEFACFAPETDLKFVSRYQTILFSSLKDSKESIQITLEKELVKQAKSLFKNLENIVKHEVYLSKKEKTLIINTYMKHLDEAFYDCIFVSGYGRIADFLYRNKSYNEILEKQKKDDYNKIQVLFNKFSRSTKKKYGEEAKEDKILKDDVVVEHFGKTKGYVINEVENMKNIDVIVEVGQNIEDKIEQDF</sequence>
<evidence type="ECO:0000313" key="1">
    <source>
        <dbReference type="EMBL" id="KAK8839967.1"/>
    </source>
</evidence>
<protein>
    <submittedName>
        <fullName evidence="1">Uncharacterized protein</fullName>
    </submittedName>
</protein>
<proteinExistence type="predicted"/>
<accession>A0ABR2H2F7</accession>
<organism evidence="1 2">
    <name type="scientific">Tritrichomonas musculus</name>
    <dbReference type="NCBI Taxonomy" id="1915356"/>
    <lineage>
        <taxon>Eukaryota</taxon>
        <taxon>Metamonada</taxon>
        <taxon>Parabasalia</taxon>
        <taxon>Tritrichomonadida</taxon>
        <taxon>Tritrichomonadidae</taxon>
        <taxon>Tritrichomonas</taxon>
    </lineage>
</organism>
<dbReference type="EMBL" id="JAPFFF010000050">
    <property type="protein sequence ID" value="KAK8839967.1"/>
    <property type="molecule type" value="Genomic_DNA"/>
</dbReference>
<comment type="caution">
    <text evidence="1">The sequence shown here is derived from an EMBL/GenBank/DDBJ whole genome shotgun (WGS) entry which is preliminary data.</text>
</comment>
<keyword evidence="2" id="KW-1185">Reference proteome</keyword>
<dbReference type="Proteomes" id="UP001470230">
    <property type="component" value="Unassembled WGS sequence"/>
</dbReference>
<evidence type="ECO:0000313" key="2">
    <source>
        <dbReference type="Proteomes" id="UP001470230"/>
    </source>
</evidence>